<dbReference type="Gene3D" id="3.30.250.20">
    <property type="entry name" value="L1 transposable element, C-terminal domain"/>
    <property type="match status" value="1"/>
</dbReference>
<dbReference type="AlphaFoldDB" id="A0AAV7RSZ3"/>
<comment type="caution">
    <text evidence="1">The sequence shown here is derived from an EMBL/GenBank/DDBJ whole genome shotgun (WGS) entry which is preliminary data.</text>
</comment>
<name>A0AAV7RSZ3_PLEWA</name>
<dbReference type="Proteomes" id="UP001066276">
    <property type="component" value="Chromosome 5"/>
</dbReference>
<dbReference type="EMBL" id="JANPWB010000009">
    <property type="protein sequence ID" value="KAJ1155078.1"/>
    <property type="molecule type" value="Genomic_DNA"/>
</dbReference>
<evidence type="ECO:0000313" key="2">
    <source>
        <dbReference type="Proteomes" id="UP001066276"/>
    </source>
</evidence>
<proteinExistence type="predicted"/>
<dbReference type="InterPro" id="IPR042566">
    <property type="entry name" value="L1_C"/>
</dbReference>
<evidence type="ECO:0000313" key="1">
    <source>
        <dbReference type="EMBL" id="KAJ1155078.1"/>
    </source>
</evidence>
<accession>A0AAV7RSZ3</accession>
<sequence>MARELKVLKYENAEISIYLDFTQQAKEAKGLFLPAKRKLRELYIEFSMLYAARLQIQGNSKSLIFSDPKLLQQFFKKRTAGEARCCSPGKETVGHDMSDVEE</sequence>
<protein>
    <submittedName>
        <fullName evidence="1">Uncharacterized protein</fullName>
    </submittedName>
</protein>
<reference evidence="1" key="1">
    <citation type="journal article" date="2022" name="bioRxiv">
        <title>Sequencing and chromosome-scale assembly of the giantPleurodeles waltlgenome.</title>
        <authorList>
            <person name="Brown T."/>
            <person name="Elewa A."/>
            <person name="Iarovenko S."/>
            <person name="Subramanian E."/>
            <person name="Araus A.J."/>
            <person name="Petzold A."/>
            <person name="Susuki M."/>
            <person name="Suzuki K.-i.T."/>
            <person name="Hayashi T."/>
            <person name="Toyoda A."/>
            <person name="Oliveira C."/>
            <person name="Osipova E."/>
            <person name="Leigh N.D."/>
            <person name="Simon A."/>
            <person name="Yun M.H."/>
        </authorList>
    </citation>
    <scope>NUCLEOTIDE SEQUENCE</scope>
    <source>
        <strain evidence="1">20211129_DDA</strain>
        <tissue evidence="1">Liver</tissue>
    </source>
</reference>
<gene>
    <name evidence="1" type="ORF">NDU88_007814</name>
</gene>
<keyword evidence="2" id="KW-1185">Reference proteome</keyword>
<organism evidence="1 2">
    <name type="scientific">Pleurodeles waltl</name>
    <name type="common">Iberian ribbed newt</name>
    <dbReference type="NCBI Taxonomy" id="8319"/>
    <lineage>
        <taxon>Eukaryota</taxon>
        <taxon>Metazoa</taxon>
        <taxon>Chordata</taxon>
        <taxon>Craniata</taxon>
        <taxon>Vertebrata</taxon>
        <taxon>Euteleostomi</taxon>
        <taxon>Amphibia</taxon>
        <taxon>Batrachia</taxon>
        <taxon>Caudata</taxon>
        <taxon>Salamandroidea</taxon>
        <taxon>Salamandridae</taxon>
        <taxon>Pleurodelinae</taxon>
        <taxon>Pleurodeles</taxon>
    </lineage>
</organism>